<evidence type="ECO:0000313" key="2">
    <source>
        <dbReference type="EMBL" id="KAF6018598.1"/>
    </source>
</evidence>
<dbReference type="PANTHER" id="PTHR35440">
    <property type="entry name" value="TESTIS-EXPRESSED PROTEIN 36"/>
    <property type="match status" value="1"/>
</dbReference>
<gene>
    <name evidence="2" type="ORF">EB796_023087</name>
</gene>
<dbReference type="OrthoDB" id="10003408at2759"/>
<keyword evidence="3" id="KW-1185">Reference proteome</keyword>
<dbReference type="Proteomes" id="UP000593567">
    <property type="component" value="Unassembled WGS sequence"/>
</dbReference>
<dbReference type="Pfam" id="PF15115">
    <property type="entry name" value="HDNR"/>
    <property type="match status" value="1"/>
</dbReference>
<feature type="domain" description="Domain of unknown function with conserved HDNR motif" evidence="1">
    <location>
        <begin position="30"/>
        <end position="194"/>
    </location>
</feature>
<evidence type="ECO:0000259" key="1">
    <source>
        <dbReference type="Pfam" id="PF15115"/>
    </source>
</evidence>
<dbReference type="InterPro" id="IPR029369">
    <property type="entry name" value="HDNR"/>
</dbReference>
<proteinExistence type="predicted"/>
<organism evidence="2 3">
    <name type="scientific">Bugula neritina</name>
    <name type="common">Brown bryozoan</name>
    <name type="synonym">Sertularia neritina</name>
    <dbReference type="NCBI Taxonomy" id="10212"/>
    <lineage>
        <taxon>Eukaryota</taxon>
        <taxon>Metazoa</taxon>
        <taxon>Spiralia</taxon>
        <taxon>Lophotrochozoa</taxon>
        <taxon>Bryozoa</taxon>
        <taxon>Gymnolaemata</taxon>
        <taxon>Cheilostomatida</taxon>
        <taxon>Flustrina</taxon>
        <taxon>Buguloidea</taxon>
        <taxon>Bugulidae</taxon>
        <taxon>Bugula</taxon>
    </lineage>
</organism>
<evidence type="ECO:0000313" key="3">
    <source>
        <dbReference type="Proteomes" id="UP000593567"/>
    </source>
</evidence>
<comment type="caution">
    <text evidence="2">The sequence shown here is derived from an EMBL/GenBank/DDBJ whole genome shotgun (WGS) entry which is preliminary data.</text>
</comment>
<sequence>MTCLIIVSLTSHCSPSLASAKYLKNQFSKMAKVKPNDLLASKAGNWYKHTNCTEYLNIGNRKEVTSTGAMLNTVQKRRQSSPPQLFHQKSLSLYHQQNPFSYHDNRNNIQLTGEYLGSGGNTRMLGRRLTTDDSQHKSDISSFLKHHGNEVTDSFFQTNYMLSHTEKTHQPAQHRRYTKEYRESSRGLIEPQTYTTKQFAGPPKAPKTSSQTLVSSLEPYQKHNAWKYTYHRHNTHDIYPKVWGDRCSVHLPTCKPRKRAMVVDKVVRGFDAANCA</sequence>
<dbReference type="AlphaFoldDB" id="A0A7J7IZE1"/>
<accession>A0A7J7IZE1</accession>
<name>A0A7J7IZE1_BUGNE</name>
<reference evidence="2" key="1">
    <citation type="submission" date="2020-06" db="EMBL/GenBank/DDBJ databases">
        <title>Draft genome of Bugula neritina, a colonial animal packing powerful symbionts and potential medicines.</title>
        <authorList>
            <person name="Rayko M."/>
        </authorList>
    </citation>
    <scope>NUCLEOTIDE SEQUENCE [LARGE SCALE GENOMIC DNA]</scope>
    <source>
        <strain evidence="2">Kwan_BN1</strain>
    </source>
</reference>
<dbReference type="PANTHER" id="PTHR35440:SF1">
    <property type="entry name" value="TESTIS-EXPRESSED PROTEIN 36"/>
    <property type="match status" value="1"/>
</dbReference>
<dbReference type="EMBL" id="VXIV02003292">
    <property type="protein sequence ID" value="KAF6018598.1"/>
    <property type="molecule type" value="Genomic_DNA"/>
</dbReference>
<protein>
    <submittedName>
        <fullName evidence="2">TEX36</fullName>
    </submittedName>
</protein>